<dbReference type="EMBL" id="GL996527">
    <property type="protein sequence ID" value="EGV62542.1"/>
    <property type="molecule type" value="Genomic_DNA"/>
</dbReference>
<keyword evidence="1" id="KW-0646">Protease inhibitor</keyword>
<name>G3BAZ7_CANTC</name>
<dbReference type="GO" id="GO:0042144">
    <property type="term" value="P:vacuole fusion, non-autophagic"/>
    <property type="evidence" value="ECO:0007669"/>
    <property type="project" value="TreeGrafter"/>
</dbReference>
<comment type="similarity">
    <text evidence="3">Belongs to the protease inhibitor I9 family.</text>
</comment>
<dbReference type="AlphaFoldDB" id="G3BAZ7"/>
<dbReference type="eggNOG" id="ENOG502SBW1">
    <property type="taxonomic scope" value="Eukaryota"/>
</dbReference>
<dbReference type="GO" id="GO:0004867">
    <property type="term" value="F:serine-type endopeptidase inhibitor activity"/>
    <property type="evidence" value="ECO:0007669"/>
    <property type="project" value="UniProtKB-KW"/>
</dbReference>
<evidence type="ECO:0000313" key="7">
    <source>
        <dbReference type="EMBL" id="EGV62543.1"/>
    </source>
</evidence>
<dbReference type="SUPFAM" id="SSF54897">
    <property type="entry name" value="Protease propeptides/inhibitors"/>
    <property type="match status" value="1"/>
</dbReference>
<dbReference type="InterPro" id="IPR037045">
    <property type="entry name" value="S8pro/Inhibitor_I9_sf"/>
</dbReference>
<dbReference type="STRING" id="590646.G3BAZ7"/>
<protein>
    <recommendedName>
        <fullName evidence="6">Inhibitor I9 domain-containing protein</fullName>
    </recommendedName>
</protein>
<dbReference type="KEGG" id="cten:90981605"/>
<evidence type="ECO:0000256" key="2">
    <source>
        <dbReference type="ARBA" id="ARBA00022900"/>
    </source>
</evidence>
<dbReference type="Proteomes" id="UP000000707">
    <property type="component" value="Unassembled WGS sequence"/>
</dbReference>
<keyword evidence="8" id="KW-1185">Reference proteome</keyword>
<dbReference type="PANTHER" id="PTHR28288">
    <property type="entry name" value="PROTEASE B INHIBITOR 2"/>
    <property type="match status" value="1"/>
</dbReference>
<proteinExistence type="inferred from homology"/>
<dbReference type="InterPro" id="IPR052471">
    <property type="entry name" value="PBI_I9"/>
</dbReference>
<dbReference type="RefSeq" id="XP_006688713.1">
    <property type="nucleotide sequence ID" value="XM_006688650.1"/>
</dbReference>
<keyword evidence="2" id="KW-0722">Serine protease inhibitor</keyword>
<dbReference type="FunFam" id="3.30.70.80:FF:000005">
    <property type="entry name" value="Proteinase inhibitor I2B"/>
    <property type="match status" value="1"/>
</dbReference>
<dbReference type="InterPro" id="IPR010259">
    <property type="entry name" value="S8pro/Inhibitor_I9"/>
</dbReference>
<reference evidence="7 8" key="1">
    <citation type="journal article" date="2011" name="Proc. Natl. Acad. Sci. U.S.A.">
        <title>Comparative genomics of xylose-fermenting fungi for enhanced biofuel production.</title>
        <authorList>
            <person name="Wohlbach D.J."/>
            <person name="Kuo A."/>
            <person name="Sato T.K."/>
            <person name="Potts K.M."/>
            <person name="Salamov A.A."/>
            <person name="LaButti K.M."/>
            <person name="Sun H."/>
            <person name="Clum A."/>
            <person name="Pangilinan J.L."/>
            <person name="Lindquist E.A."/>
            <person name="Lucas S."/>
            <person name="Lapidus A."/>
            <person name="Jin M."/>
            <person name="Gunawan C."/>
            <person name="Balan V."/>
            <person name="Dale B.E."/>
            <person name="Jeffries T.W."/>
            <person name="Zinkel R."/>
            <person name="Barry K.W."/>
            <person name="Grigoriev I.V."/>
            <person name="Gasch A.P."/>
        </authorList>
    </citation>
    <scope>NUCLEOTIDE SEQUENCE [LARGE SCALE GENOMIC DNA]</scope>
    <source>
        <strain evidence="7">ATCC 10573</strain>
        <strain evidence="8">ATCC 10573 / BCRC 21748 / CBS 615 / JCM 9827 / NBRC 10315 / NRRL Y-1498 / VKM Y-70</strain>
    </source>
</reference>
<feature type="domain" description="Inhibitor I9" evidence="6">
    <location>
        <begin position="6"/>
        <end position="73"/>
    </location>
</feature>
<dbReference type="OrthoDB" id="5518345at2759"/>
<evidence type="ECO:0000256" key="4">
    <source>
        <dbReference type="ARBA" id="ARBA00054668"/>
    </source>
</evidence>
<evidence type="ECO:0000259" key="6">
    <source>
        <dbReference type="Pfam" id="PF05922"/>
    </source>
</evidence>
<evidence type="ECO:0000256" key="1">
    <source>
        <dbReference type="ARBA" id="ARBA00022690"/>
    </source>
</evidence>
<gene>
    <name evidence="7" type="ORF">CANTEDRAFT_114961</name>
</gene>
<dbReference type="PANTHER" id="PTHR28288:SF2">
    <property type="entry name" value="PROTEASE B INHIBITOR 2"/>
    <property type="match status" value="1"/>
</dbReference>
<dbReference type="GeneID" id="90981605"/>
<dbReference type="Gene3D" id="3.30.70.80">
    <property type="entry name" value="Peptidase S8 propeptide/proteinase inhibitor I9"/>
    <property type="match status" value="1"/>
</dbReference>
<organism evidence="8">
    <name type="scientific">Candida tenuis (strain ATCC 10573 / BCRC 21748 / CBS 615 / JCM 9827 / NBRC 10315 / NRRL Y-1498 / VKM Y-70)</name>
    <name type="common">Yeast</name>
    <name type="synonym">Yamadazyma tenuis</name>
    <dbReference type="NCBI Taxonomy" id="590646"/>
    <lineage>
        <taxon>Eukaryota</taxon>
        <taxon>Fungi</taxon>
        <taxon>Dikarya</taxon>
        <taxon>Ascomycota</taxon>
        <taxon>Saccharomycotina</taxon>
        <taxon>Pichiomycetes</taxon>
        <taxon>Debaryomycetaceae</taxon>
        <taxon>Yamadazyma</taxon>
    </lineage>
</organism>
<dbReference type="HOGENOM" id="CLU_156026_3_1_1"/>
<sequence>MSFKDYIITLKEQASEADVASVKSKVSELGGTIKNEFSLIKGFTASLPVIHFDSIKKHEHVFNVEEDQEVKTQ</sequence>
<accession>G3BAZ7</accession>
<comment type="function">
    <text evidence="4">Cytosolic inhibitor of vacuolar proteinase B (yscB), probably regulating protease B activity during limited proteolysis. PBI2 is a component of the LMA1 complex, which is involved in the facilitation of vesicle fusion such as homotypic vacuole and ER-derived COPII vesicle fusion with the Golgi.</text>
</comment>
<evidence type="ECO:0000256" key="3">
    <source>
        <dbReference type="ARBA" id="ARBA00038069"/>
    </source>
</evidence>
<comment type="subunit">
    <text evidence="5">Part of the heterodimeric LMA1 complex together with the thioredoxin II/TRX2. LMA1 binds to the ATPase SEC18.</text>
</comment>
<evidence type="ECO:0000256" key="5">
    <source>
        <dbReference type="ARBA" id="ARBA00062658"/>
    </source>
</evidence>
<evidence type="ECO:0000313" key="8">
    <source>
        <dbReference type="Proteomes" id="UP000000707"/>
    </source>
</evidence>
<dbReference type="Pfam" id="PF05922">
    <property type="entry name" value="Inhibitor_I9"/>
    <property type="match status" value="1"/>
</dbReference>
<dbReference type="EMBL" id="GL996527">
    <property type="protein sequence ID" value="EGV62543.1"/>
    <property type="molecule type" value="Genomic_DNA"/>
</dbReference>